<sequence length="219" mass="24210">MALKNRKKIEINTGNLITDHHPESLISEQFKAIRTNIQFSPKGEGCKTLLITSPDNSEEKLTTTAVNLAISIVQDKKKVLLIDANIKQPSLHSLFYLSNELGLTDVLLGKCDLEQAIHQTEIARLEVMTSGQIPFISTELFGLKSWKTIMETKLTPYDKIIINAPSILNNTDTKLLANQCDGVILILSPGKTKLEKAIDAKKILSFAHANVVGTILNHQ</sequence>
<evidence type="ECO:0000313" key="10">
    <source>
        <dbReference type="EMBL" id="MEI5907751.1"/>
    </source>
</evidence>
<organism evidence="10 11">
    <name type="scientific">Bacillus spongiae</name>
    <dbReference type="NCBI Taxonomy" id="2683610"/>
    <lineage>
        <taxon>Bacteria</taxon>
        <taxon>Bacillati</taxon>
        <taxon>Bacillota</taxon>
        <taxon>Bacilli</taxon>
        <taxon>Bacillales</taxon>
        <taxon>Bacillaceae</taxon>
        <taxon>Bacillus</taxon>
    </lineage>
</organism>
<dbReference type="InterPro" id="IPR050445">
    <property type="entry name" value="Bact_polysacc_biosynth/exp"/>
</dbReference>
<comment type="caution">
    <text evidence="10">The sequence shown here is derived from an EMBL/GenBank/DDBJ whole genome shotgun (WGS) entry which is preliminary data.</text>
</comment>
<reference evidence="10 11" key="1">
    <citation type="journal article" date="2018" name="J. Microbiol.">
        <title>Bacillus spongiae sp. nov., isolated from sponge of Jeju Island.</title>
        <authorList>
            <person name="Lee G.E."/>
            <person name="Im W.T."/>
            <person name="Park J.S."/>
        </authorList>
    </citation>
    <scope>NUCLEOTIDE SEQUENCE [LARGE SCALE GENOMIC DNA]</scope>
    <source>
        <strain evidence="10 11">135PIL107-10</strain>
    </source>
</reference>
<evidence type="ECO:0000259" key="9">
    <source>
        <dbReference type="Pfam" id="PF13614"/>
    </source>
</evidence>
<accession>A0ABU8HEZ6</accession>
<comment type="catalytic activity">
    <reaction evidence="8">
        <text>L-tyrosyl-[protein] + ATP = O-phospho-L-tyrosyl-[protein] + ADP + H(+)</text>
        <dbReference type="Rhea" id="RHEA:10596"/>
        <dbReference type="Rhea" id="RHEA-COMP:10136"/>
        <dbReference type="Rhea" id="RHEA-COMP:20101"/>
        <dbReference type="ChEBI" id="CHEBI:15378"/>
        <dbReference type="ChEBI" id="CHEBI:30616"/>
        <dbReference type="ChEBI" id="CHEBI:46858"/>
        <dbReference type="ChEBI" id="CHEBI:61978"/>
        <dbReference type="ChEBI" id="CHEBI:456216"/>
        <dbReference type="EC" id="2.7.10.2"/>
    </reaction>
</comment>
<protein>
    <recommendedName>
        <fullName evidence="2">non-specific protein-tyrosine kinase</fullName>
        <ecNumber evidence="2">2.7.10.2</ecNumber>
    </recommendedName>
</protein>
<keyword evidence="4" id="KW-0547">Nucleotide-binding</keyword>
<evidence type="ECO:0000256" key="3">
    <source>
        <dbReference type="ARBA" id="ARBA00022679"/>
    </source>
</evidence>
<dbReference type="PANTHER" id="PTHR32309:SF13">
    <property type="entry name" value="FERRIC ENTEROBACTIN TRANSPORT PROTEIN FEPE"/>
    <property type="match status" value="1"/>
</dbReference>
<dbReference type="Proteomes" id="UP001312865">
    <property type="component" value="Unassembled WGS sequence"/>
</dbReference>
<gene>
    <name evidence="10" type="ORF">WAK64_11875</name>
</gene>
<evidence type="ECO:0000256" key="2">
    <source>
        <dbReference type="ARBA" id="ARBA00011903"/>
    </source>
</evidence>
<evidence type="ECO:0000313" key="11">
    <source>
        <dbReference type="Proteomes" id="UP001312865"/>
    </source>
</evidence>
<keyword evidence="6" id="KW-0067">ATP-binding</keyword>
<evidence type="ECO:0000256" key="8">
    <source>
        <dbReference type="ARBA" id="ARBA00051245"/>
    </source>
</evidence>
<keyword evidence="3 10" id="KW-0808">Transferase</keyword>
<dbReference type="InterPro" id="IPR025669">
    <property type="entry name" value="AAA_dom"/>
</dbReference>
<dbReference type="InterPro" id="IPR005702">
    <property type="entry name" value="Wzc-like_C"/>
</dbReference>
<dbReference type="InterPro" id="IPR027417">
    <property type="entry name" value="P-loop_NTPase"/>
</dbReference>
<dbReference type="EMBL" id="JBBAXC010000009">
    <property type="protein sequence ID" value="MEI5907751.1"/>
    <property type="molecule type" value="Genomic_DNA"/>
</dbReference>
<name>A0ABU8HEZ6_9BACI</name>
<evidence type="ECO:0000256" key="4">
    <source>
        <dbReference type="ARBA" id="ARBA00022741"/>
    </source>
</evidence>
<proteinExistence type="inferred from homology"/>
<keyword evidence="7" id="KW-0829">Tyrosine-protein kinase</keyword>
<keyword evidence="11" id="KW-1185">Reference proteome</keyword>
<dbReference type="NCBIfam" id="TIGR01007">
    <property type="entry name" value="eps_fam"/>
    <property type="match status" value="1"/>
</dbReference>
<dbReference type="GO" id="GO:0004715">
    <property type="term" value="F:non-membrane spanning protein tyrosine kinase activity"/>
    <property type="evidence" value="ECO:0007669"/>
    <property type="project" value="UniProtKB-EC"/>
</dbReference>
<dbReference type="CDD" id="cd05387">
    <property type="entry name" value="BY-kinase"/>
    <property type="match status" value="1"/>
</dbReference>
<dbReference type="Gene3D" id="3.40.50.300">
    <property type="entry name" value="P-loop containing nucleotide triphosphate hydrolases"/>
    <property type="match status" value="1"/>
</dbReference>
<dbReference type="Pfam" id="PF13614">
    <property type="entry name" value="AAA_31"/>
    <property type="match status" value="1"/>
</dbReference>
<dbReference type="RefSeq" id="WP_336587195.1">
    <property type="nucleotide sequence ID" value="NZ_JBBAXC010000009.1"/>
</dbReference>
<feature type="domain" description="AAA" evidence="9">
    <location>
        <begin position="62"/>
        <end position="187"/>
    </location>
</feature>
<dbReference type="EC" id="2.7.10.2" evidence="2"/>
<evidence type="ECO:0000256" key="1">
    <source>
        <dbReference type="ARBA" id="ARBA00007316"/>
    </source>
</evidence>
<evidence type="ECO:0000256" key="6">
    <source>
        <dbReference type="ARBA" id="ARBA00022840"/>
    </source>
</evidence>
<dbReference type="SUPFAM" id="SSF52540">
    <property type="entry name" value="P-loop containing nucleoside triphosphate hydrolases"/>
    <property type="match status" value="1"/>
</dbReference>
<dbReference type="PANTHER" id="PTHR32309">
    <property type="entry name" value="TYROSINE-PROTEIN KINASE"/>
    <property type="match status" value="1"/>
</dbReference>
<evidence type="ECO:0000256" key="5">
    <source>
        <dbReference type="ARBA" id="ARBA00022777"/>
    </source>
</evidence>
<evidence type="ECO:0000256" key="7">
    <source>
        <dbReference type="ARBA" id="ARBA00023137"/>
    </source>
</evidence>
<comment type="similarity">
    <text evidence="1">Belongs to the CpsD/CapB family.</text>
</comment>
<keyword evidence="5 10" id="KW-0418">Kinase</keyword>